<keyword evidence="2" id="KW-1185">Reference proteome</keyword>
<reference evidence="2" key="1">
    <citation type="submission" date="2016-11" db="EMBL/GenBank/DDBJ databases">
        <authorList>
            <person name="Varghese N."/>
            <person name="Submissions S."/>
        </authorList>
    </citation>
    <scope>NUCLEOTIDE SEQUENCE [LARGE SCALE GENOMIC DNA]</scope>
    <source>
        <strain evidence="2">DSM 100564</strain>
    </source>
</reference>
<dbReference type="EMBL" id="FQZQ01000027">
    <property type="protein sequence ID" value="SHK37934.1"/>
    <property type="molecule type" value="Genomic_DNA"/>
</dbReference>
<evidence type="ECO:0000313" key="1">
    <source>
        <dbReference type="EMBL" id="SHK37934.1"/>
    </source>
</evidence>
<name>A0A1M6RZJ4_9RHOB</name>
<dbReference type="Pfam" id="PF10636">
    <property type="entry name" value="hemP"/>
    <property type="match status" value="1"/>
</dbReference>
<sequence length="51" mass="5893">MFSQPKASYQDPHPVHDARELTNGDIQARIVLDEQVYTLRITRANKLILTK</sequence>
<proteinExistence type="predicted"/>
<dbReference type="Gene3D" id="2.10.70.10">
    <property type="entry name" value="Complement Module, domain 1"/>
    <property type="match status" value="1"/>
</dbReference>
<dbReference type="AlphaFoldDB" id="A0A1M6RZJ4"/>
<dbReference type="Proteomes" id="UP000183982">
    <property type="component" value="Unassembled WGS sequence"/>
</dbReference>
<accession>A0A1M6RZJ4</accession>
<evidence type="ECO:0000313" key="2">
    <source>
        <dbReference type="Proteomes" id="UP000183982"/>
    </source>
</evidence>
<organism evidence="1 2">
    <name type="scientific">Shimia gijangensis</name>
    <dbReference type="NCBI Taxonomy" id="1470563"/>
    <lineage>
        <taxon>Bacteria</taxon>
        <taxon>Pseudomonadati</taxon>
        <taxon>Pseudomonadota</taxon>
        <taxon>Alphaproteobacteria</taxon>
        <taxon>Rhodobacterales</taxon>
        <taxon>Roseobacteraceae</taxon>
    </lineage>
</organism>
<protein>
    <submittedName>
        <fullName evidence="1">Hemin uptake protein hemP</fullName>
    </submittedName>
</protein>
<gene>
    <name evidence="1" type="ORF">SAMN05444000_12712</name>
</gene>
<dbReference type="OrthoDB" id="7691333at2"/>
<dbReference type="STRING" id="1470563.SAMN05444000_12712"/>
<dbReference type="InterPro" id="IPR019600">
    <property type="entry name" value="Hemin_uptake_protein_HemP"/>
</dbReference>
<dbReference type="RefSeq" id="WP_073256130.1">
    <property type="nucleotide sequence ID" value="NZ_FQZQ01000027.1"/>
</dbReference>